<dbReference type="GO" id="GO:0005737">
    <property type="term" value="C:cytoplasm"/>
    <property type="evidence" value="ECO:0007669"/>
    <property type="project" value="TreeGrafter"/>
</dbReference>
<dbReference type="GO" id="GO:0008108">
    <property type="term" value="F:UDP-glucose:hexose-1-phosphate uridylyltransferase activity"/>
    <property type="evidence" value="ECO:0007669"/>
    <property type="project" value="InterPro"/>
</dbReference>
<reference evidence="12 13" key="1">
    <citation type="journal article" date="2013" name="Nat. Commun.">
        <title>The evolution and pathogenic mechanisms of the rice sheath blight pathogen.</title>
        <authorList>
            <person name="Zheng A."/>
            <person name="Lin R."/>
            <person name="Xu L."/>
            <person name="Qin P."/>
            <person name="Tang C."/>
            <person name="Ai P."/>
            <person name="Zhang D."/>
            <person name="Liu Y."/>
            <person name="Sun Z."/>
            <person name="Feng H."/>
            <person name="Wang Y."/>
            <person name="Chen Y."/>
            <person name="Liang X."/>
            <person name="Fu R."/>
            <person name="Li Q."/>
            <person name="Zhang J."/>
            <person name="Yu X."/>
            <person name="Xie Z."/>
            <person name="Ding L."/>
            <person name="Guan P."/>
            <person name="Tang J."/>
            <person name="Liang Y."/>
            <person name="Wang S."/>
            <person name="Deng Q."/>
            <person name="Li S."/>
            <person name="Zhu J."/>
            <person name="Wang L."/>
            <person name="Liu H."/>
            <person name="Li P."/>
        </authorList>
    </citation>
    <scope>NUCLEOTIDE SEQUENCE [LARGE SCALE GENOMIC DNA]</scope>
    <source>
        <strain evidence="13">AG-1 IA</strain>
    </source>
</reference>
<evidence type="ECO:0000313" key="13">
    <source>
        <dbReference type="Proteomes" id="UP000011668"/>
    </source>
</evidence>
<dbReference type="NCBIfam" id="TIGR00209">
    <property type="entry name" value="galT_1"/>
    <property type="match status" value="1"/>
</dbReference>
<feature type="domain" description="Galactose-1-phosphate uridyl transferase C-terminal" evidence="11">
    <location>
        <begin position="560"/>
        <end position="619"/>
    </location>
</feature>
<feature type="domain" description="Galactose-1-phosphate uridyl transferase N-terminal" evidence="10">
    <location>
        <begin position="213"/>
        <end position="394"/>
    </location>
</feature>
<keyword evidence="4 12" id="KW-0808">Transferase</keyword>
<dbReference type="PANTHER" id="PTHR11943">
    <property type="entry name" value="GALACTOSE-1-PHOSPHATE URIDYLYLTRANSFERASE"/>
    <property type="match status" value="1"/>
</dbReference>
<proteinExistence type="inferred from homology"/>
<dbReference type="GO" id="GO:0033499">
    <property type="term" value="P:galactose catabolic process via UDP-galactose, Leloir pathway"/>
    <property type="evidence" value="ECO:0007669"/>
    <property type="project" value="TreeGrafter"/>
</dbReference>
<keyword evidence="5 12" id="KW-0548">Nucleotidyltransferase</keyword>
<dbReference type="Gene3D" id="3.30.428.10">
    <property type="entry name" value="HIT-like"/>
    <property type="match status" value="2"/>
</dbReference>
<evidence type="ECO:0000259" key="11">
    <source>
        <dbReference type="Pfam" id="PF02744"/>
    </source>
</evidence>
<comment type="cofactor">
    <cofactor evidence="1">
        <name>Zn(2+)</name>
        <dbReference type="ChEBI" id="CHEBI:29105"/>
    </cofactor>
</comment>
<dbReference type="InterPro" id="IPR005849">
    <property type="entry name" value="GalP_Utransf_N"/>
</dbReference>
<evidence type="ECO:0000256" key="3">
    <source>
        <dbReference type="ARBA" id="ARBA00016340"/>
    </source>
</evidence>
<evidence type="ECO:0000256" key="1">
    <source>
        <dbReference type="ARBA" id="ARBA00001947"/>
    </source>
</evidence>
<evidence type="ECO:0000256" key="8">
    <source>
        <dbReference type="ARBA" id="ARBA00023277"/>
    </source>
</evidence>
<evidence type="ECO:0000256" key="2">
    <source>
        <dbReference type="ARBA" id="ARBA00010951"/>
    </source>
</evidence>
<evidence type="ECO:0000256" key="6">
    <source>
        <dbReference type="ARBA" id="ARBA00022723"/>
    </source>
</evidence>
<evidence type="ECO:0000256" key="4">
    <source>
        <dbReference type="ARBA" id="ARBA00022679"/>
    </source>
</evidence>
<name>L8X3W1_THACA</name>
<feature type="region of interest" description="Disordered" evidence="9">
    <location>
        <begin position="238"/>
        <end position="257"/>
    </location>
</feature>
<evidence type="ECO:0000256" key="5">
    <source>
        <dbReference type="ARBA" id="ARBA00022695"/>
    </source>
</evidence>
<dbReference type="PANTHER" id="PTHR11943:SF1">
    <property type="entry name" value="GALACTOSE-1-PHOSPHATE URIDYLYLTRANSFERASE"/>
    <property type="match status" value="1"/>
</dbReference>
<dbReference type="CDD" id="cd00608">
    <property type="entry name" value="GalT"/>
    <property type="match status" value="1"/>
</dbReference>
<evidence type="ECO:0000313" key="12">
    <source>
        <dbReference type="EMBL" id="ELU45001.1"/>
    </source>
</evidence>
<dbReference type="Proteomes" id="UP000011668">
    <property type="component" value="Unassembled WGS sequence"/>
</dbReference>
<protein>
    <recommendedName>
        <fullName evidence="3">Galactose-1-phosphate uridylyltransferase</fullName>
    </recommendedName>
</protein>
<feature type="compositionally biased region" description="Polar residues" evidence="9">
    <location>
        <begin position="244"/>
        <end position="255"/>
    </location>
</feature>
<dbReference type="STRING" id="983506.L8X3W1"/>
<gene>
    <name evidence="12" type="ORF">AG1IA_00956</name>
</gene>
<keyword evidence="6" id="KW-0479">Metal-binding</keyword>
<dbReference type="InterPro" id="IPR001937">
    <property type="entry name" value="GalP_UDPtransf1"/>
</dbReference>
<dbReference type="Pfam" id="PF02744">
    <property type="entry name" value="GalP_UDP_tr_C"/>
    <property type="match status" value="2"/>
</dbReference>
<evidence type="ECO:0000256" key="7">
    <source>
        <dbReference type="ARBA" id="ARBA00022833"/>
    </source>
</evidence>
<dbReference type="EMBL" id="AFRT01000225">
    <property type="protein sequence ID" value="ELU45001.1"/>
    <property type="molecule type" value="Genomic_DNA"/>
</dbReference>
<dbReference type="AlphaFoldDB" id="L8X3W1"/>
<dbReference type="SUPFAM" id="SSF54197">
    <property type="entry name" value="HIT-like"/>
    <property type="match status" value="2"/>
</dbReference>
<sequence>MDHPCTVLSCASHNFDRPELCDMQWFSHREILHMVQWQAIVSEKLKHFTPSFNYAGTDLTFRETQACVKNSGLRDVGLTRGVCASISGLLGMLLQASDEINIFGAILGKSGNFWSSQLPMSEVRWRDLLACFRARRGSYCPPTPTSPKHVRQNLCSIVAPTDVSVEMERISGCTYGWQMNLQQEGVRMYTGRPYGNSPRLMLETVTVPPHAMDFDPTTHPHRRYNPLTNEHVLVSPHRTKRPWQGQTEPPSTQSLPHYDPQCYLCPGNKRSNGDVNEKYDHTYAFPNDFPALLGPPAPLPPPAPHPLLATQPVQGRCDVLVFHPRHDLTLARLSIPDIERVIEEWTTVYEQRGREKGINYVQIFEVSLASNKGSMMGCSNPHPHGQVWSLSTIPQVPAGELASMRQYADGTHPSSSPADLTSAAPKGPGGKPCLLCEYAHFEVHGAPADNSRVVTKNGTWVALVPFWAVWPFEILLLPHSRHISSLSDLTPTEHRELAEILSTISVKYDNLFLTSFAYSMGLHQRPVPRAHAPMTNGVNGTNGAHSHSNGNTNGNGHVPEEDEHEIAHMHFHFSPPLLRSASVRKFLVGFELMGEPQRDLTAEQAATRLRNCAEVHYLSEQSNPS</sequence>
<keyword evidence="13" id="KW-1185">Reference proteome</keyword>
<comment type="similarity">
    <text evidence="2">Belongs to the galactose-1-phosphate uridylyltransferase type 1 family.</text>
</comment>
<feature type="domain" description="Galactose-1-phosphate uridyl transferase C-terminal" evidence="11">
    <location>
        <begin position="434"/>
        <end position="530"/>
    </location>
</feature>
<comment type="caution">
    <text evidence="12">The sequence shown here is derived from an EMBL/GenBank/DDBJ whole genome shotgun (WGS) entry which is preliminary data.</text>
</comment>
<dbReference type="UniPathway" id="UPA00214"/>
<dbReference type="HOGENOM" id="CLU_029960_0_0_1"/>
<organism evidence="12 13">
    <name type="scientific">Thanatephorus cucumeris (strain AG1-IA)</name>
    <name type="common">Rice sheath blight fungus</name>
    <name type="synonym">Rhizoctonia solani</name>
    <dbReference type="NCBI Taxonomy" id="983506"/>
    <lineage>
        <taxon>Eukaryota</taxon>
        <taxon>Fungi</taxon>
        <taxon>Dikarya</taxon>
        <taxon>Basidiomycota</taxon>
        <taxon>Agaricomycotina</taxon>
        <taxon>Agaricomycetes</taxon>
        <taxon>Cantharellales</taxon>
        <taxon>Ceratobasidiaceae</taxon>
        <taxon>Rhizoctonia</taxon>
        <taxon>Rhizoctonia solani AG-1</taxon>
    </lineage>
</organism>
<keyword evidence="8" id="KW-0119">Carbohydrate metabolism</keyword>
<accession>L8X3W1</accession>
<dbReference type="Pfam" id="PF01087">
    <property type="entry name" value="GalP_UDP_transf"/>
    <property type="match status" value="1"/>
</dbReference>
<keyword evidence="7" id="KW-0862">Zinc</keyword>
<evidence type="ECO:0000259" key="10">
    <source>
        <dbReference type="Pfam" id="PF01087"/>
    </source>
</evidence>
<dbReference type="InterPro" id="IPR005850">
    <property type="entry name" value="GalP_Utransf_C"/>
</dbReference>
<dbReference type="OrthoDB" id="418412at2759"/>
<dbReference type="GO" id="GO:0008270">
    <property type="term" value="F:zinc ion binding"/>
    <property type="evidence" value="ECO:0007669"/>
    <property type="project" value="InterPro"/>
</dbReference>
<dbReference type="InterPro" id="IPR036265">
    <property type="entry name" value="HIT-like_sf"/>
</dbReference>
<evidence type="ECO:0000256" key="9">
    <source>
        <dbReference type="SAM" id="MobiDB-lite"/>
    </source>
</evidence>